<dbReference type="EMBL" id="QKZI01000003">
    <property type="protein sequence ID" value="PZX04899.1"/>
    <property type="molecule type" value="Genomic_DNA"/>
</dbReference>
<protein>
    <submittedName>
        <fullName evidence="1">Uncharacterized protein</fullName>
    </submittedName>
</protein>
<gene>
    <name evidence="1" type="ORF">C7437_103150</name>
</gene>
<accession>A0A2W7PCP5</accession>
<proteinExistence type="predicted"/>
<evidence type="ECO:0000313" key="1">
    <source>
        <dbReference type="EMBL" id="PZX04899.1"/>
    </source>
</evidence>
<comment type="caution">
    <text evidence="1">The sequence shown here is derived from an EMBL/GenBank/DDBJ whole genome shotgun (WGS) entry which is preliminary data.</text>
</comment>
<keyword evidence="2" id="KW-1185">Reference proteome</keyword>
<reference evidence="1 2" key="1">
    <citation type="submission" date="2018-06" db="EMBL/GenBank/DDBJ databases">
        <title>Genomic Encyclopedia of Type Strains, Phase IV (KMG-IV): sequencing the most valuable type-strain genomes for metagenomic binning, comparative biology and taxonomic classification.</title>
        <authorList>
            <person name="Goeker M."/>
        </authorList>
    </citation>
    <scope>NUCLEOTIDE SEQUENCE [LARGE SCALE GENOMIC DNA]</scope>
    <source>
        <strain evidence="1 2">DSM 5</strain>
    </source>
</reference>
<organism evidence="1 2">
    <name type="scientific">Psychrobacillus insolitus</name>
    <dbReference type="NCBI Taxonomy" id="1461"/>
    <lineage>
        <taxon>Bacteria</taxon>
        <taxon>Bacillati</taxon>
        <taxon>Bacillota</taxon>
        <taxon>Bacilli</taxon>
        <taxon>Bacillales</taxon>
        <taxon>Bacillaceae</taxon>
        <taxon>Psychrobacillus</taxon>
    </lineage>
</organism>
<name>A0A2W7PCP5_9BACI</name>
<evidence type="ECO:0000313" key="2">
    <source>
        <dbReference type="Proteomes" id="UP000248646"/>
    </source>
</evidence>
<sequence>MDIIFHRPMLELLNEVPLTDDVSETLIGMKTIRKPFLDLAIACEEVRWDDMITGANLLNVSHTTLNNIYRSRCMGN</sequence>
<dbReference type="AlphaFoldDB" id="A0A2W7PCP5"/>
<dbReference type="RefSeq" id="WP_111439549.1">
    <property type="nucleotide sequence ID" value="NZ_QKZI01000003.1"/>
</dbReference>
<dbReference type="Proteomes" id="UP000248646">
    <property type="component" value="Unassembled WGS sequence"/>
</dbReference>
<dbReference type="OrthoDB" id="9804751at2"/>